<feature type="transmembrane region" description="Helical" evidence="1">
    <location>
        <begin position="263"/>
        <end position="282"/>
    </location>
</feature>
<keyword evidence="1" id="KW-0472">Membrane</keyword>
<keyword evidence="3" id="KW-1185">Reference proteome</keyword>
<sequence>MLVLLLWQTRKTVRIAPSYHTTLFLLSFLCFRIIPFILVYVILDYDTRSDVPMFYDSAVEALKLKVVYREFDTAYSPLFPYLTALPLMVWNSPKAILLLLMLTEGVTLWLTYKLYLPSVDRLRYSDDLLRKIMLYLMLPIPFVLSVLGGQEDILMWLFGAWALLIWRRKRDDLWIGIVLGLGMVVTKAILVLTLIPVFFLVQNRFRYVLGLIIVGLPSLVIMYALAGLEFLEPIQQANDPRTPNLWTILRPALGDIVPLGRKSLNWVGLVSILGLASFVGYAYRRQGRFFDGFIVLWIVTYAFMMIVQQSSLANYAYIFIMPLVFAAISFDKKSHLLLLLAFNFTIVVQPPIWWGMDMPLFTSLADFANGWALTEYLLEIIIVGCLLYIINLFRTLPKVSP</sequence>
<feature type="transmembrane region" description="Helical" evidence="1">
    <location>
        <begin position="312"/>
        <end position="330"/>
    </location>
</feature>
<keyword evidence="1" id="KW-1133">Transmembrane helix</keyword>
<dbReference type="Proteomes" id="UP001501175">
    <property type="component" value="Unassembled WGS sequence"/>
</dbReference>
<feature type="transmembrane region" description="Helical" evidence="1">
    <location>
        <begin position="95"/>
        <end position="116"/>
    </location>
</feature>
<feature type="transmembrane region" description="Helical" evidence="1">
    <location>
        <begin position="337"/>
        <end position="356"/>
    </location>
</feature>
<feature type="transmembrane region" description="Helical" evidence="1">
    <location>
        <begin position="376"/>
        <end position="393"/>
    </location>
</feature>
<evidence type="ECO:0008006" key="4">
    <source>
        <dbReference type="Google" id="ProtNLM"/>
    </source>
</evidence>
<protein>
    <recommendedName>
        <fullName evidence="4">DUF2029 domain-containing protein</fullName>
    </recommendedName>
</protein>
<proteinExistence type="predicted"/>
<feature type="transmembrane region" description="Helical" evidence="1">
    <location>
        <begin position="21"/>
        <end position="43"/>
    </location>
</feature>
<keyword evidence="1" id="KW-0812">Transmembrane</keyword>
<evidence type="ECO:0000313" key="2">
    <source>
        <dbReference type="EMBL" id="GAA4469602.1"/>
    </source>
</evidence>
<dbReference type="EMBL" id="BAABHD010000084">
    <property type="protein sequence ID" value="GAA4469602.1"/>
    <property type="molecule type" value="Genomic_DNA"/>
</dbReference>
<feature type="transmembrane region" description="Helical" evidence="1">
    <location>
        <begin position="173"/>
        <end position="200"/>
    </location>
</feature>
<name>A0ABP8NR04_9BACT</name>
<feature type="transmembrane region" description="Helical" evidence="1">
    <location>
        <begin position="289"/>
        <end position="306"/>
    </location>
</feature>
<gene>
    <name evidence="2" type="ORF">GCM10023189_56850</name>
</gene>
<accession>A0ABP8NR04</accession>
<evidence type="ECO:0000313" key="3">
    <source>
        <dbReference type="Proteomes" id="UP001501175"/>
    </source>
</evidence>
<feature type="transmembrane region" description="Helical" evidence="1">
    <location>
        <begin position="207"/>
        <end position="226"/>
    </location>
</feature>
<reference evidence="3" key="1">
    <citation type="journal article" date="2019" name="Int. J. Syst. Evol. Microbiol.">
        <title>The Global Catalogue of Microorganisms (GCM) 10K type strain sequencing project: providing services to taxonomists for standard genome sequencing and annotation.</title>
        <authorList>
            <consortium name="The Broad Institute Genomics Platform"/>
            <consortium name="The Broad Institute Genome Sequencing Center for Infectious Disease"/>
            <person name="Wu L."/>
            <person name="Ma J."/>
        </authorList>
    </citation>
    <scope>NUCLEOTIDE SEQUENCE [LARGE SCALE GENOMIC DNA]</scope>
    <source>
        <strain evidence="3">JCM 17927</strain>
    </source>
</reference>
<evidence type="ECO:0000256" key="1">
    <source>
        <dbReference type="SAM" id="Phobius"/>
    </source>
</evidence>
<feature type="transmembrane region" description="Helical" evidence="1">
    <location>
        <begin position="128"/>
        <end position="148"/>
    </location>
</feature>
<comment type="caution">
    <text evidence="2">The sequence shown here is derived from an EMBL/GenBank/DDBJ whole genome shotgun (WGS) entry which is preliminary data.</text>
</comment>
<organism evidence="2 3">
    <name type="scientific">Nibrella saemangeumensis</name>
    <dbReference type="NCBI Taxonomy" id="1084526"/>
    <lineage>
        <taxon>Bacteria</taxon>
        <taxon>Pseudomonadati</taxon>
        <taxon>Bacteroidota</taxon>
        <taxon>Cytophagia</taxon>
        <taxon>Cytophagales</taxon>
        <taxon>Spirosomataceae</taxon>
        <taxon>Nibrella</taxon>
    </lineage>
</organism>